<dbReference type="OrthoDB" id="1111074at2"/>
<dbReference type="Proteomes" id="UP000071561">
    <property type="component" value="Chromosome"/>
</dbReference>
<dbReference type="KEGG" id="pcm:AY601_2068"/>
<keyword evidence="3" id="KW-1185">Reference proteome</keyword>
<accession>A0A127VCL1</accession>
<feature type="domain" description="DUF5689" evidence="1">
    <location>
        <begin position="34"/>
        <end position="224"/>
    </location>
</feature>
<dbReference type="PROSITE" id="PS51257">
    <property type="entry name" value="PROKAR_LIPOPROTEIN"/>
    <property type="match status" value="1"/>
</dbReference>
<dbReference type="InterPro" id="IPR043744">
    <property type="entry name" value="DUF5689"/>
</dbReference>
<reference evidence="2 3" key="1">
    <citation type="submission" date="2016-03" db="EMBL/GenBank/DDBJ databases">
        <title>Complete genome sequence of Pedobacter cryoconitis PAMC 27485.</title>
        <authorList>
            <person name="Lee J."/>
            <person name="Kim O.-S."/>
        </authorList>
    </citation>
    <scope>NUCLEOTIDE SEQUENCE [LARGE SCALE GENOMIC DNA]</scope>
    <source>
        <strain evidence="2 3">PAMC 27485</strain>
    </source>
</reference>
<evidence type="ECO:0000313" key="2">
    <source>
        <dbReference type="EMBL" id="AMP98969.1"/>
    </source>
</evidence>
<name>A0A127VCL1_9SPHI</name>
<dbReference type="Pfam" id="PF18942">
    <property type="entry name" value="DUF5689"/>
    <property type="match status" value="1"/>
</dbReference>
<sequence>MNKYIFQFFSCWLLLTGLAGCKKHDAALGDPSPIIAIEDLRAIYQGTAVSLNTGNLAGAHQLIGIVVSDVQSGNMPAGTVAMQNNRRNKTRGILLAVENAAALKTGDSIVVDLNGTTLTKVNGSLQVTGLNAASVNKVSSGNTRNPITVTTALFKAKPDDYEGCLVRLFSGSITPVPVAGELYAGDKSLADNGGTMVLHTEKGASFAGKGLPASATFTGIPLMYQVEGKGDAVPSLWPRNLLDMLDASGPVYTGFPETFEFPDQSLKASYAAAVVGLKTGKWLLDQAILANTSGRDRFNPTGLQCIRMQQNLAVPGYVQMNFNVPDGASKVSFLYGAYYNDATSSFVLEYSKDDGLTWLQTGKVINNASAVAKTATFPLDITGPVRFRVKKLGLGTTNNTTINNGRLSIEDFAIYAN</sequence>
<dbReference type="AlphaFoldDB" id="A0A127VCL1"/>
<evidence type="ECO:0000259" key="1">
    <source>
        <dbReference type="Pfam" id="PF18942"/>
    </source>
</evidence>
<protein>
    <recommendedName>
        <fullName evidence="1">DUF5689 domain-containing protein</fullName>
    </recommendedName>
</protein>
<evidence type="ECO:0000313" key="3">
    <source>
        <dbReference type="Proteomes" id="UP000071561"/>
    </source>
</evidence>
<organism evidence="2 3">
    <name type="scientific">Pedobacter cryoconitis</name>
    <dbReference type="NCBI Taxonomy" id="188932"/>
    <lineage>
        <taxon>Bacteria</taxon>
        <taxon>Pseudomonadati</taxon>
        <taxon>Bacteroidota</taxon>
        <taxon>Sphingobacteriia</taxon>
        <taxon>Sphingobacteriales</taxon>
        <taxon>Sphingobacteriaceae</taxon>
        <taxon>Pedobacter</taxon>
    </lineage>
</organism>
<dbReference type="PATRIC" id="fig|188932.3.peg.2169"/>
<dbReference type="EMBL" id="CP014504">
    <property type="protein sequence ID" value="AMP98969.1"/>
    <property type="molecule type" value="Genomic_DNA"/>
</dbReference>
<dbReference type="RefSeq" id="WP_157287848.1">
    <property type="nucleotide sequence ID" value="NZ_CP014504.1"/>
</dbReference>
<gene>
    <name evidence="2" type="ORF">AY601_2068</name>
</gene>
<proteinExistence type="predicted"/>